<comment type="similarity">
    <text evidence="2">Belongs to the MreD family.</text>
</comment>
<feature type="transmembrane region" description="Helical" evidence="8">
    <location>
        <begin position="26"/>
        <end position="44"/>
    </location>
</feature>
<reference evidence="9 10" key="1">
    <citation type="submission" date="2019-01" db="EMBL/GenBank/DDBJ databases">
        <title>Draft Genome Sequences of Helcococcus ovis Strains Isolated from the Uterus and Vagina of Dairy Cows with Metritis.</title>
        <authorList>
            <person name="Cunha F."/>
            <person name="Jeon S.J."/>
            <person name="Kutzer P."/>
            <person name="Galvao K.N."/>
        </authorList>
    </citation>
    <scope>NUCLEOTIDE SEQUENCE [LARGE SCALE GENOMIC DNA]</scope>
    <source>
        <strain evidence="9 10">KG-37</strain>
    </source>
</reference>
<evidence type="ECO:0000313" key="10">
    <source>
        <dbReference type="Proteomes" id="UP000297454"/>
    </source>
</evidence>
<keyword evidence="10" id="KW-1185">Reference proteome</keyword>
<dbReference type="EMBL" id="SCFR01000037">
    <property type="protein sequence ID" value="TFF64449.1"/>
    <property type="molecule type" value="Genomic_DNA"/>
</dbReference>
<keyword evidence="3" id="KW-1003">Cell membrane</keyword>
<dbReference type="RefSeq" id="WP_134768882.1">
    <property type="nucleotide sequence ID" value="NZ_JBFNFK010000007.1"/>
</dbReference>
<organism evidence="9 10">
    <name type="scientific">Helcococcus ovis</name>
    <dbReference type="NCBI Taxonomy" id="72026"/>
    <lineage>
        <taxon>Bacteria</taxon>
        <taxon>Bacillati</taxon>
        <taxon>Bacillota</taxon>
        <taxon>Tissierellia</taxon>
        <taxon>Tissierellales</taxon>
        <taxon>Peptoniphilaceae</taxon>
        <taxon>Helcococcus</taxon>
    </lineage>
</organism>
<protein>
    <submittedName>
        <fullName evidence="9">Rod shape-determining protein MreD</fullName>
    </submittedName>
</protein>
<evidence type="ECO:0000256" key="7">
    <source>
        <dbReference type="ARBA" id="ARBA00023136"/>
    </source>
</evidence>
<proteinExistence type="inferred from homology"/>
<evidence type="ECO:0000256" key="2">
    <source>
        <dbReference type="ARBA" id="ARBA00007776"/>
    </source>
</evidence>
<dbReference type="Pfam" id="PF04093">
    <property type="entry name" value="MreD"/>
    <property type="match status" value="1"/>
</dbReference>
<keyword evidence="5" id="KW-0133">Cell shape</keyword>
<accession>A0A4R9BZR0</accession>
<dbReference type="Proteomes" id="UP000297454">
    <property type="component" value="Unassembled WGS sequence"/>
</dbReference>
<evidence type="ECO:0000313" key="9">
    <source>
        <dbReference type="EMBL" id="TFF64449.1"/>
    </source>
</evidence>
<name>A0A4R9BZR0_9FIRM</name>
<keyword evidence="6 8" id="KW-1133">Transmembrane helix</keyword>
<evidence type="ECO:0000256" key="3">
    <source>
        <dbReference type="ARBA" id="ARBA00022475"/>
    </source>
</evidence>
<gene>
    <name evidence="9" type="primary">mreD</name>
    <name evidence="9" type="ORF">EQF91_07745</name>
</gene>
<dbReference type="GO" id="GO:0005886">
    <property type="term" value="C:plasma membrane"/>
    <property type="evidence" value="ECO:0007669"/>
    <property type="project" value="UniProtKB-SubCell"/>
</dbReference>
<evidence type="ECO:0000256" key="4">
    <source>
        <dbReference type="ARBA" id="ARBA00022692"/>
    </source>
</evidence>
<sequence length="165" mass="19303">MKGLKIIILFILNLLIDLTILSKYNLYGVVPSITIPLIIVLSIYSKKEKIVYYGLFQGLLQDIAFGNTLGLKALLFYLISYYVYTLNINEHKNLAKNYLYLVIAIVLKKLYVIIMNLVIYRNSNIIFKELFNFSIFVEILLSLVIFILINFIMYRMEKNKLRSIV</sequence>
<keyword evidence="7 8" id="KW-0472">Membrane</keyword>
<feature type="transmembrane region" description="Helical" evidence="8">
    <location>
        <begin position="131"/>
        <end position="153"/>
    </location>
</feature>
<evidence type="ECO:0000256" key="5">
    <source>
        <dbReference type="ARBA" id="ARBA00022960"/>
    </source>
</evidence>
<evidence type="ECO:0000256" key="1">
    <source>
        <dbReference type="ARBA" id="ARBA00004651"/>
    </source>
</evidence>
<feature type="transmembrane region" description="Helical" evidence="8">
    <location>
        <begin position="98"/>
        <end position="119"/>
    </location>
</feature>
<evidence type="ECO:0000256" key="8">
    <source>
        <dbReference type="SAM" id="Phobius"/>
    </source>
</evidence>
<dbReference type="InterPro" id="IPR007227">
    <property type="entry name" value="Cell_shape_determining_MreD"/>
</dbReference>
<comment type="caution">
    <text evidence="9">The sequence shown here is derived from an EMBL/GenBank/DDBJ whole genome shotgun (WGS) entry which is preliminary data.</text>
</comment>
<keyword evidence="4 8" id="KW-0812">Transmembrane</keyword>
<feature type="transmembrane region" description="Helical" evidence="8">
    <location>
        <begin position="64"/>
        <end position="86"/>
    </location>
</feature>
<dbReference type="NCBIfam" id="TIGR03426">
    <property type="entry name" value="shape_MreD"/>
    <property type="match status" value="1"/>
</dbReference>
<dbReference type="AlphaFoldDB" id="A0A4R9BZR0"/>
<comment type="subcellular location">
    <subcellularLocation>
        <location evidence="1">Cell membrane</location>
        <topology evidence="1">Multi-pass membrane protein</topology>
    </subcellularLocation>
</comment>
<evidence type="ECO:0000256" key="6">
    <source>
        <dbReference type="ARBA" id="ARBA00022989"/>
    </source>
</evidence>
<dbReference type="GO" id="GO:0008360">
    <property type="term" value="P:regulation of cell shape"/>
    <property type="evidence" value="ECO:0007669"/>
    <property type="project" value="UniProtKB-KW"/>
</dbReference>